<dbReference type="InterPro" id="IPR036005">
    <property type="entry name" value="Creatinase/aminopeptidase-like"/>
</dbReference>
<protein>
    <submittedName>
        <fullName evidence="7">Xaa-Pro aminopeptidase 3</fullName>
    </submittedName>
</protein>
<comment type="similarity">
    <text evidence="2">Belongs to the peptidase M24B family.</text>
</comment>
<dbReference type="InterPro" id="IPR000994">
    <property type="entry name" value="Pept_M24"/>
</dbReference>
<feature type="domain" description="Aminopeptidase P N-terminal" evidence="6">
    <location>
        <begin position="80"/>
        <end position="229"/>
    </location>
</feature>
<dbReference type="Gene3D" id="3.40.350.10">
    <property type="entry name" value="Creatinase/prolidase N-terminal domain"/>
    <property type="match status" value="1"/>
</dbReference>
<evidence type="ECO:0000256" key="2">
    <source>
        <dbReference type="ARBA" id="ARBA00008766"/>
    </source>
</evidence>
<dbReference type="EMBL" id="VIIS01001433">
    <property type="protein sequence ID" value="KAF0298432.1"/>
    <property type="molecule type" value="Genomic_DNA"/>
</dbReference>
<sequence>MAHAMEQVRRFFAPFLAKSNISRRICIQHIRELSTSHLLYRCLSHQTSVKSASPPQTSYGQPFNCTHPHLMKEGEVTPGLTADEFADRRRRLMELLARQAPQQQPPQHQVVIVPAARVSHLSEDIPHPFRQATDLLYLSGCQEPEAVLVLHSEPGRPLPEHTATLFVQRNTAHRQLWEGGCTGPAAAPAMLGVDRAAGTAELGRYLECLAADWAGTGTAAVWFDFSAVDVHGPLSGTVRDLVTSLRGAALESPRRAIQSLRLVKSPAEQRLMRKAARCASAAIRDAMAASRPGVSEHELYARVEFGARMRGAERLAYPPVVAGGDRTNVIHYTNNNRTVDDGQLVLMDAGCELHGYCSDITRTWPVNGVFSRQQKVLYNTLLEVQEALIDVVRTSRPSLDGLYGHMFRMLSERLADLGLVGFNREKGQLFRSVQRFCPHHVGHYLGMDVHDTGLIPKNLPLQPGMVITVEPGKYARLGMVITVEPGKYARLGMVITVEPGLYIPAADTSSPEEFRGMGFRIEDDILITETGCEVLSEECPKTVDAIQRAVGGPSPTDFSAV</sequence>
<dbReference type="OrthoDB" id="4215474at2759"/>
<dbReference type="GO" id="GO:0030145">
    <property type="term" value="F:manganese ion binding"/>
    <property type="evidence" value="ECO:0007669"/>
    <property type="project" value="InterPro"/>
</dbReference>
<reference evidence="7 8" key="1">
    <citation type="submission" date="2019-07" db="EMBL/GenBank/DDBJ databases">
        <title>Draft genome assembly of a fouling barnacle, Amphibalanus amphitrite (Darwin, 1854): The first reference genome for Thecostraca.</title>
        <authorList>
            <person name="Kim W."/>
        </authorList>
    </citation>
    <scope>NUCLEOTIDE SEQUENCE [LARGE SCALE GENOMIC DNA]</scope>
    <source>
        <strain evidence="7">SNU_AA5</strain>
        <tissue evidence="7">Soma without cirri and trophi</tissue>
    </source>
</reference>
<keyword evidence="7" id="KW-0645">Protease</keyword>
<evidence type="ECO:0000256" key="3">
    <source>
        <dbReference type="ARBA" id="ARBA00022723"/>
    </source>
</evidence>
<evidence type="ECO:0000259" key="6">
    <source>
        <dbReference type="SMART" id="SM01011"/>
    </source>
</evidence>
<dbReference type="GO" id="GO:0070006">
    <property type="term" value="F:metalloaminopeptidase activity"/>
    <property type="evidence" value="ECO:0007669"/>
    <property type="project" value="InterPro"/>
</dbReference>
<dbReference type="GO" id="GO:0006508">
    <property type="term" value="P:proteolysis"/>
    <property type="evidence" value="ECO:0007669"/>
    <property type="project" value="TreeGrafter"/>
</dbReference>
<keyword evidence="3" id="KW-0479">Metal-binding</keyword>
<evidence type="ECO:0000256" key="4">
    <source>
        <dbReference type="ARBA" id="ARBA00022801"/>
    </source>
</evidence>
<proteinExistence type="inferred from homology"/>
<dbReference type="InterPro" id="IPR029149">
    <property type="entry name" value="Creatin/AminoP/Spt16_N"/>
</dbReference>
<keyword evidence="5" id="KW-0464">Manganese</keyword>
<gene>
    <name evidence="7" type="primary">Xpnpep3_1</name>
    <name evidence="7" type="ORF">FJT64_004189</name>
</gene>
<comment type="cofactor">
    <cofactor evidence="1">
        <name>Mn(2+)</name>
        <dbReference type="ChEBI" id="CHEBI:29035"/>
    </cofactor>
</comment>
<dbReference type="Gene3D" id="3.90.230.10">
    <property type="entry name" value="Creatinase/methionine aminopeptidase superfamily"/>
    <property type="match status" value="2"/>
</dbReference>
<accession>A0A6A4W605</accession>
<keyword evidence="4" id="KW-0378">Hydrolase</keyword>
<evidence type="ECO:0000256" key="1">
    <source>
        <dbReference type="ARBA" id="ARBA00001936"/>
    </source>
</evidence>
<dbReference type="CDD" id="cd01087">
    <property type="entry name" value="Prolidase"/>
    <property type="match status" value="1"/>
</dbReference>
<name>A0A6A4W605_AMPAM</name>
<organism evidence="7 8">
    <name type="scientific">Amphibalanus amphitrite</name>
    <name type="common">Striped barnacle</name>
    <name type="synonym">Balanus amphitrite</name>
    <dbReference type="NCBI Taxonomy" id="1232801"/>
    <lineage>
        <taxon>Eukaryota</taxon>
        <taxon>Metazoa</taxon>
        <taxon>Ecdysozoa</taxon>
        <taxon>Arthropoda</taxon>
        <taxon>Crustacea</taxon>
        <taxon>Multicrustacea</taxon>
        <taxon>Cirripedia</taxon>
        <taxon>Thoracica</taxon>
        <taxon>Thoracicalcarea</taxon>
        <taxon>Balanomorpha</taxon>
        <taxon>Balanoidea</taxon>
        <taxon>Balanidae</taxon>
        <taxon>Amphibalaninae</taxon>
        <taxon>Amphibalanus</taxon>
    </lineage>
</organism>
<evidence type="ECO:0000313" key="8">
    <source>
        <dbReference type="Proteomes" id="UP000440578"/>
    </source>
</evidence>
<evidence type="ECO:0000313" key="7">
    <source>
        <dbReference type="EMBL" id="KAF0298432.1"/>
    </source>
</evidence>
<keyword evidence="8" id="KW-1185">Reference proteome</keyword>
<dbReference type="PANTHER" id="PTHR43226:SF4">
    <property type="entry name" value="XAA-PRO AMINOPEPTIDASE 3"/>
    <property type="match status" value="1"/>
</dbReference>
<dbReference type="InterPro" id="IPR052433">
    <property type="entry name" value="X-Pro_dipept-like"/>
</dbReference>
<dbReference type="AlphaFoldDB" id="A0A6A4W605"/>
<dbReference type="Proteomes" id="UP000440578">
    <property type="component" value="Unassembled WGS sequence"/>
</dbReference>
<dbReference type="Pfam" id="PF05195">
    <property type="entry name" value="AMP_N"/>
    <property type="match status" value="1"/>
</dbReference>
<evidence type="ECO:0000256" key="5">
    <source>
        <dbReference type="ARBA" id="ARBA00023211"/>
    </source>
</evidence>
<dbReference type="PANTHER" id="PTHR43226">
    <property type="entry name" value="XAA-PRO AMINOPEPTIDASE 3"/>
    <property type="match status" value="1"/>
</dbReference>
<dbReference type="SUPFAM" id="SSF53092">
    <property type="entry name" value="Creatinase/prolidase N-terminal domain"/>
    <property type="match status" value="1"/>
</dbReference>
<dbReference type="Pfam" id="PF00557">
    <property type="entry name" value="Peptidase_M24"/>
    <property type="match status" value="2"/>
</dbReference>
<dbReference type="SMART" id="SM01011">
    <property type="entry name" value="AMP_N"/>
    <property type="match status" value="1"/>
</dbReference>
<keyword evidence="7" id="KW-0031">Aminopeptidase</keyword>
<dbReference type="SUPFAM" id="SSF55920">
    <property type="entry name" value="Creatinase/aminopeptidase"/>
    <property type="match status" value="1"/>
</dbReference>
<dbReference type="InterPro" id="IPR007865">
    <property type="entry name" value="Aminopep_P_N"/>
</dbReference>
<comment type="caution">
    <text evidence="7">The sequence shown here is derived from an EMBL/GenBank/DDBJ whole genome shotgun (WGS) entry which is preliminary data.</text>
</comment>